<dbReference type="EMBL" id="SDMP01000005">
    <property type="protein sequence ID" value="RYR57369.1"/>
    <property type="molecule type" value="Genomic_DNA"/>
</dbReference>
<reference evidence="2 3" key="1">
    <citation type="submission" date="2019-01" db="EMBL/GenBank/DDBJ databases">
        <title>Sequencing of cultivated peanut Arachis hypogaea provides insights into genome evolution and oil improvement.</title>
        <authorList>
            <person name="Chen X."/>
        </authorList>
    </citation>
    <scope>NUCLEOTIDE SEQUENCE [LARGE SCALE GENOMIC DNA]</scope>
    <source>
        <strain evidence="3">cv. Fuhuasheng</strain>
        <tissue evidence="2">Leaves</tissue>
    </source>
</reference>
<sequence>MSHKKNDSSYMNKDAHVFGEAIEHIEGQDASNKELSQDDFLAQVLGKEHPRRVRGLGLGPRPTQYFRNIPQQSDSSVQIKEYQMEIVLLKAEAAEFKAAATEEKAKRQRMEAEATEKKVKRQTMRNLLRYIIPQQGGNLPPEIAADLDFLGSALTSSHAK</sequence>
<feature type="coiled-coil region" evidence="1">
    <location>
        <begin position="79"/>
        <end position="122"/>
    </location>
</feature>
<organism evidence="2 3">
    <name type="scientific">Arachis hypogaea</name>
    <name type="common">Peanut</name>
    <dbReference type="NCBI Taxonomy" id="3818"/>
    <lineage>
        <taxon>Eukaryota</taxon>
        <taxon>Viridiplantae</taxon>
        <taxon>Streptophyta</taxon>
        <taxon>Embryophyta</taxon>
        <taxon>Tracheophyta</taxon>
        <taxon>Spermatophyta</taxon>
        <taxon>Magnoliopsida</taxon>
        <taxon>eudicotyledons</taxon>
        <taxon>Gunneridae</taxon>
        <taxon>Pentapetalae</taxon>
        <taxon>rosids</taxon>
        <taxon>fabids</taxon>
        <taxon>Fabales</taxon>
        <taxon>Fabaceae</taxon>
        <taxon>Papilionoideae</taxon>
        <taxon>50 kb inversion clade</taxon>
        <taxon>dalbergioids sensu lato</taxon>
        <taxon>Dalbergieae</taxon>
        <taxon>Pterocarpus clade</taxon>
        <taxon>Arachis</taxon>
    </lineage>
</organism>
<accession>A0A445D2C4</accession>
<evidence type="ECO:0000256" key="1">
    <source>
        <dbReference type="SAM" id="Coils"/>
    </source>
</evidence>
<proteinExistence type="predicted"/>
<comment type="caution">
    <text evidence="2">The sequence shown here is derived from an EMBL/GenBank/DDBJ whole genome shotgun (WGS) entry which is preliminary data.</text>
</comment>
<name>A0A445D2C4_ARAHY</name>
<keyword evidence="3" id="KW-1185">Reference proteome</keyword>
<dbReference type="Proteomes" id="UP000289738">
    <property type="component" value="Chromosome A05"/>
</dbReference>
<dbReference type="AlphaFoldDB" id="A0A445D2C4"/>
<keyword evidence="1" id="KW-0175">Coiled coil</keyword>
<evidence type="ECO:0000313" key="2">
    <source>
        <dbReference type="EMBL" id="RYR57369.1"/>
    </source>
</evidence>
<protein>
    <submittedName>
        <fullName evidence="2">Uncharacterized protein</fullName>
    </submittedName>
</protein>
<gene>
    <name evidence="2" type="ORF">Ahy_A05g023104</name>
</gene>
<evidence type="ECO:0000313" key="3">
    <source>
        <dbReference type="Proteomes" id="UP000289738"/>
    </source>
</evidence>